<dbReference type="EMBL" id="JAHRIN010018804">
    <property type="protein sequence ID" value="MEQ2198143.1"/>
    <property type="molecule type" value="Genomic_DNA"/>
</dbReference>
<dbReference type="Proteomes" id="UP001434883">
    <property type="component" value="Unassembled WGS sequence"/>
</dbReference>
<organism evidence="7 8">
    <name type="scientific">Xenoophorus captivus</name>
    <dbReference type="NCBI Taxonomy" id="1517983"/>
    <lineage>
        <taxon>Eukaryota</taxon>
        <taxon>Metazoa</taxon>
        <taxon>Chordata</taxon>
        <taxon>Craniata</taxon>
        <taxon>Vertebrata</taxon>
        <taxon>Euteleostomi</taxon>
        <taxon>Actinopterygii</taxon>
        <taxon>Neopterygii</taxon>
        <taxon>Teleostei</taxon>
        <taxon>Neoteleostei</taxon>
        <taxon>Acanthomorphata</taxon>
        <taxon>Ovalentaria</taxon>
        <taxon>Atherinomorphae</taxon>
        <taxon>Cyprinodontiformes</taxon>
        <taxon>Goodeidae</taxon>
        <taxon>Xenoophorus</taxon>
    </lineage>
</organism>
<evidence type="ECO:0000256" key="2">
    <source>
        <dbReference type="ARBA" id="ARBA00022692"/>
    </source>
</evidence>
<feature type="transmembrane region" description="Helical" evidence="5">
    <location>
        <begin position="45"/>
        <end position="65"/>
    </location>
</feature>
<dbReference type="InterPro" id="IPR011531">
    <property type="entry name" value="HCO3_transpt-like_TM_dom"/>
</dbReference>
<feature type="transmembrane region" description="Helical" evidence="5">
    <location>
        <begin position="17"/>
        <end position="39"/>
    </location>
</feature>
<evidence type="ECO:0000313" key="8">
    <source>
        <dbReference type="Proteomes" id="UP001434883"/>
    </source>
</evidence>
<evidence type="ECO:0000256" key="3">
    <source>
        <dbReference type="ARBA" id="ARBA00022989"/>
    </source>
</evidence>
<dbReference type="Pfam" id="PF00955">
    <property type="entry name" value="HCO3_cotransp"/>
    <property type="match status" value="1"/>
</dbReference>
<evidence type="ECO:0000256" key="4">
    <source>
        <dbReference type="ARBA" id="ARBA00023136"/>
    </source>
</evidence>
<dbReference type="PANTHER" id="PTHR11453:SF127">
    <property type="entry name" value="SOLUTE CARRIER FAMILY 4 MEMBER 11"/>
    <property type="match status" value="1"/>
</dbReference>
<gene>
    <name evidence="7" type="ORF">XENOCAPTIV_008506</name>
</gene>
<evidence type="ECO:0000259" key="6">
    <source>
        <dbReference type="Pfam" id="PF00955"/>
    </source>
</evidence>
<reference evidence="7 8" key="1">
    <citation type="submission" date="2021-06" db="EMBL/GenBank/DDBJ databases">
        <authorList>
            <person name="Palmer J.M."/>
        </authorList>
    </citation>
    <scope>NUCLEOTIDE SEQUENCE [LARGE SCALE GENOMIC DNA]</scope>
    <source>
        <strain evidence="7 8">XC_2019</strain>
        <tissue evidence="7">Muscle</tissue>
    </source>
</reference>
<comment type="caution">
    <text evidence="7">The sequence shown here is derived from an EMBL/GenBank/DDBJ whole genome shotgun (WGS) entry which is preliminary data.</text>
</comment>
<proteinExistence type="predicted"/>
<keyword evidence="8" id="KW-1185">Reference proteome</keyword>
<sequence>TSYPPNHYIRRVPQRKVHYFTALQMIQLIILCAFGMYPLPYMKMVFPLLMILLVPIRTSLLPRMIDAKYLDIMDSQYM</sequence>
<keyword evidence="4 5" id="KW-0472">Membrane</keyword>
<keyword evidence="2 5" id="KW-0812">Transmembrane</keyword>
<feature type="domain" description="Bicarbonate transporter-like transmembrane" evidence="6">
    <location>
        <begin position="2"/>
        <end position="76"/>
    </location>
</feature>
<name>A0ABV0QRG2_9TELE</name>
<feature type="non-terminal residue" evidence="7">
    <location>
        <position position="1"/>
    </location>
</feature>
<comment type="subcellular location">
    <subcellularLocation>
        <location evidence="1">Membrane</location>
        <topology evidence="1">Multi-pass membrane protein</topology>
    </subcellularLocation>
</comment>
<evidence type="ECO:0000313" key="7">
    <source>
        <dbReference type="EMBL" id="MEQ2198143.1"/>
    </source>
</evidence>
<protein>
    <recommendedName>
        <fullName evidence="6">Bicarbonate transporter-like transmembrane domain-containing protein</fullName>
    </recommendedName>
</protein>
<evidence type="ECO:0000256" key="1">
    <source>
        <dbReference type="ARBA" id="ARBA00004141"/>
    </source>
</evidence>
<accession>A0ABV0QRG2</accession>
<dbReference type="InterPro" id="IPR003020">
    <property type="entry name" value="HCO3_transpt_euk"/>
</dbReference>
<dbReference type="PANTHER" id="PTHR11453">
    <property type="entry name" value="ANION EXCHANGE PROTEIN"/>
    <property type="match status" value="1"/>
</dbReference>
<evidence type="ECO:0000256" key="5">
    <source>
        <dbReference type="SAM" id="Phobius"/>
    </source>
</evidence>
<keyword evidence="3 5" id="KW-1133">Transmembrane helix</keyword>